<comment type="caution">
    <text evidence="4">The sequence shown here is derived from an EMBL/GenBank/DDBJ whole genome shotgun (WGS) entry which is preliminary data.</text>
</comment>
<evidence type="ECO:0000313" key="5">
    <source>
        <dbReference type="Proteomes" id="UP001595859"/>
    </source>
</evidence>
<gene>
    <name evidence="4" type="ORF">ACFPCV_06115</name>
</gene>
<feature type="domain" description="Large ribosomal subunit protein bL12 C-terminal" evidence="3">
    <location>
        <begin position="95"/>
        <end position="124"/>
    </location>
</feature>
<evidence type="ECO:0000313" key="4">
    <source>
        <dbReference type="EMBL" id="MFC4853069.1"/>
    </source>
</evidence>
<keyword evidence="2" id="KW-0812">Transmembrane</keyword>
<name>A0ABV9RWP9_9PSEU</name>
<proteinExistence type="predicted"/>
<evidence type="ECO:0000256" key="1">
    <source>
        <dbReference type="SAM" id="MobiDB-lite"/>
    </source>
</evidence>
<dbReference type="GO" id="GO:0005840">
    <property type="term" value="C:ribosome"/>
    <property type="evidence" value="ECO:0007669"/>
    <property type="project" value="UniProtKB-KW"/>
</dbReference>
<feature type="region of interest" description="Disordered" evidence="1">
    <location>
        <begin position="160"/>
        <end position="192"/>
    </location>
</feature>
<evidence type="ECO:0000256" key="2">
    <source>
        <dbReference type="SAM" id="Phobius"/>
    </source>
</evidence>
<keyword evidence="4" id="KW-0687">Ribonucleoprotein</keyword>
<keyword evidence="4" id="KW-0689">Ribosomal protein</keyword>
<dbReference type="Proteomes" id="UP001595859">
    <property type="component" value="Unassembled WGS sequence"/>
</dbReference>
<dbReference type="InterPro" id="IPR014719">
    <property type="entry name" value="Ribosomal_bL12_C/ClpS-like"/>
</dbReference>
<keyword evidence="2" id="KW-1133">Transmembrane helix</keyword>
<organism evidence="4 5">
    <name type="scientific">Actinophytocola glycyrrhizae</name>
    <dbReference type="NCBI Taxonomy" id="2044873"/>
    <lineage>
        <taxon>Bacteria</taxon>
        <taxon>Bacillati</taxon>
        <taxon>Actinomycetota</taxon>
        <taxon>Actinomycetes</taxon>
        <taxon>Pseudonocardiales</taxon>
        <taxon>Pseudonocardiaceae</taxon>
    </lineage>
</organism>
<feature type="compositionally biased region" description="Polar residues" evidence="1">
    <location>
        <begin position="167"/>
        <end position="177"/>
    </location>
</feature>
<sequence>MSTGTQILLGVAAAVVLFSGWLALRRRTPAERRPASGDLDARLAELVADGKTVLAIRELRRETGMGLREAKEHVLGLTPQPRRRVTDRVGALLADGRKIQAIKELREQTGMGLREAKDYVDAMESAGEPPAPRPAEVDEETMARARELVAAGETVRAVKLARRPAGASSTPRTSWTGSSGGASVPRSRWLIP</sequence>
<reference evidence="5" key="1">
    <citation type="journal article" date="2019" name="Int. J. Syst. Evol. Microbiol.">
        <title>The Global Catalogue of Microorganisms (GCM) 10K type strain sequencing project: providing services to taxonomists for standard genome sequencing and annotation.</title>
        <authorList>
            <consortium name="The Broad Institute Genomics Platform"/>
            <consortium name="The Broad Institute Genome Sequencing Center for Infectious Disease"/>
            <person name="Wu L."/>
            <person name="Ma J."/>
        </authorList>
    </citation>
    <scope>NUCLEOTIDE SEQUENCE [LARGE SCALE GENOMIC DNA]</scope>
    <source>
        <strain evidence="5">ZS-22-S1</strain>
    </source>
</reference>
<dbReference type="Gene3D" id="3.30.1390.10">
    <property type="match status" value="1"/>
</dbReference>
<dbReference type="SUPFAM" id="SSF54736">
    <property type="entry name" value="ClpS-like"/>
    <property type="match status" value="1"/>
</dbReference>
<evidence type="ECO:0000259" key="3">
    <source>
        <dbReference type="Pfam" id="PF00542"/>
    </source>
</evidence>
<dbReference type="EMBL" id="JBHSIS010000003">
    <property type="protein sequence ID" value="MFC4853069.1"/>
    <property type="molecule type" value="Genomic_DNA"/>
</dbReference>
<keyword evidence="5" id="KW-1185">Reference proteome</keyword>
<accession>A0ABV9RWP9</accession>
<dbReference type="RefSeq" id="WP_378055054.1">
    <property type="nucleotide sequence ID" value="NZ_JBHSIS010000003.1"/>
</dbReference>
<keyword evidence="2" id="KW-0472">Membrane</keyword>
<dbReference type="Pfam" id="PF00542">
    <property type="entry name" value="Ribosomal_L12"/>
    <property type="match status" value="1"/>
</dbReference>
<feature type="transmembrane region" description="Helical" evidence="2">
    <location>
        <begin position="6"/>
        <end position="24"/>
    </location>
</feature>
<protein>
    <submittedName>
        <fullName evidence="4">Ribosomal protein L7/L12</fullName>
    </submittedName>
</protein>
<dbReference type="InterPro" id="IPR013823">
    <property type="entry name" value="Ribosomal_bL12_C"/>
</dbReference>